<reference evidence="3 4" key="1">
    <citation type="journal article" date="2018" name="BMC Genomics">
        <title>Genomic comparison of Trypanosoma conorhini and Trypanosoma rangeli to Trypanosoma cruzi strains of high and low virulence.</title>
        <authorList>
            <person name="Bradwell K.R."/>
            <person name="Koparde V.N."/>
            <person name="Matveyev A.V."/>
            <person name="Serrano M.G."/>
            <person name="Alves J.M."/>
            <person name="Parikh H."/>
            <person name="Huang B."/>
            <person name="Lee V."/>
            <person name="Espinosa-Alvarez O."/>
            <person name="Ortiz P.A."/>
            <person name="Costa-Martins A.G."/>
            <person name="Teixeira M.M."/>
            <person name="Buck G.A."/>
        </authorList>
    </citation>
    <scope>NUCLEOTIDE SEQUENCE [LARGE SCALE GENOMIC DNA]</scope>
    <source>
        <strain evidence="3 4">025E</strain>
    </source>
</reference>
<keyword evidence="2" id="KW-0472">Membrane</keyword>
<keyword evidence="2" id="KW-1133">Transmembrane helix</keyword>
<dbReference type="GeneID" id="40319840"/>
<dbReference type="Proteomes" id="UP000284403">
    <property type="component" value="Unassembled WGS sequence"/>
</dbReference>
<evidence type="ECO:0000256" key="1">
    <source>
        <dbReference type="SAM" id="MobiDB-lite"/>
    </source>
</evidence>
<comment type="caution">
    <text evidence="3">The sequence shown here is derived from an EMBL/GenBank/DDBJ whole genome shotgun (WGS) entry which is preliminary data.</text>
</comment>
<dbReference type="AlphaFoldDB" id="A0A3R7N5V8"/>
<feature type="transmembrane region" description="Helical" evidence="2">
    <location>
        <begin position="125"/>
        <end position="148"/>
    </location>
</feature>
<keyword evidence="4" id="KW-1185">Reference proteome</keyword>
<evidence type="ECO:0000313" key="3">
    <source>
        <dbReference type="EMBL" id="RNF13300.1"/>
    </source>
</evidence>
<protein>
    <recommendedName>
        <fullName evidence="5">SAYSvFN domain-containing protein</fullName>
    </recommendedName>
</protein>
<sequence length="241" mass="27493">MSAHAGPSLGASGEEEKDPRRILSWEEYRAEYVRQQRLRYQLQRESNANTENDAEAFSPTAAAAAAAAASPQERWEQGQARRQNLAQQQQPQPQPQPAEAGIDIWARIELRPGDVITVVRVLGRVFLATFLVFRTFSVYYFFLTLLIYMGWRAGQRALGAIRIERENRDAAGNLFRGTAHPEAQRRHHHRRQRVSLPRKAVYIFTRCITSFLLSLSPTYSVEQLESELQEDGIVGPHLHQD</sequence>
<name>A0A3R7N5V8_9TRYP</name>
<gene>
    <name evidence="3" type="ORF">Tco025E_06229</name>
</gene>
<dbReference type="RefSeq" id="XP_029226767.1">
    <property type="nucleotide sequence ID" value="XM_029373109.1"/>
</dbReference>
<dbReference type="EMBL" id="MKKU01000413">
    <property type="protein sequence ID" value="RNF13300.1"/>
    <property type="molecule type" value="Genomic_DNA"/>
</dbReference>
<feature type="region of interest" description="Disordered" evidence="1">
    <location>
        <begin position="1"/>
        <end position="21"/>
    </location>
</feature>
<dbReference type="OrthoDB" id="267464at2759"/>
<accession>A0A3R7N5V8</accession>
<evidence type="ECO:0000313" key="4">
    <source>
        <dbReference type="Proteomes" id="UP000284403"/>
    </source>
</evidence>
<proteinExistence type="predicted"/>
<evidence type="ECO:0000256" key="2">
    <source>
        <dbReference type="SAM" id="Phobius"/>
    </source>
</evidence>
<evidence type="ECO:0008006" key="5">
    <source>
        <dbReference type="Google" id="ProtNLM"/>
    </source>
</evidence>
<feature type="region of interest" description="Disordered" evidence="1">
    <location>
        <begin position="44"/>
        <end position="63"/>
    </location>
</feature>
<feature type="region of interest" description="Disordered" evidence="1">
    <location>
        <begin position="68"/>
        <end position="98"/>
    </location>
</feature>
<keyword evidence="2" id="KW-0812">Transmembrane</keyword>
<organism evidence="3 4">
    <name type="scientific">Trypanosoma conorhini</name>
    <dbReference type="NCBI Taxonomy" id="83891"/>
    <lineage>
        <taxon>Eukaryota</taxon>
        <taxon>Discoba</taxon>
        <taxon>Euglenozoa</taxon>
        <taxon>Kinetoplastea</taxon>
        <taxon>Metakinetoplastina</taxon>
        <taxon>Trypanosomatida</taxon>
        <taxon>Trypanosomatidae</taxon>
        <taxon>Trypanosoma</taxon>
    </lineage>
</organism>